<dbReference type="AlphaFoldDB" id="A0A1I8G832"/>
<feature type="compositionally biased region" description="Basic and acidic residues" evidence="1">
    <location>
        <begin position="20"/>
        <end position="56"/>
    </location>
</feature>
<feature type="compositionally biased region" description="Gly residues" evidence="1">
    <location>
        <begin position="68"/>
        <end position="77"/>
    </location>
</feature>
<name>A0A1I8G832_9PLAT</name>
<proteinExistence type="predicted"/>
<accession>A0A1I8G832</accession>
<feature type="region of interest" description="Disordered" evidence="1">
    <location>
        <begin position="1"/>
        <end position="77"/>
    </location>
</feature>
<protein>
    <submittedName>
        <fullName evidence="3">SMAP domain-containing protein</fullName>
    </submittedName>
</protein>
<organism evidence="2 3">
    <name type="scientific">Macrostomum lignano</name>
    <dbReference type="NCBI Taxonomy" id="282301"/>
    <lineage>
        <taxon>Eukaryota</taxon>
        <taxon>Metazoa</taxon>
        <taxon>Spiralia</taxon>
        <taxon>Lophotrochozoa</taxon>
        <taxon>Platyhelminthes</taxon>
        <taxon>Rhabditophora</taxon>
        <taxon>Macrostomorpha</taxon>
        <taxon>Macrostomida</taxon>
        <taxon>Macrostomidae</taxon>
        <taxon>Macrostomum</taxon>
    </lineage>
</organism>
<feature type="compositionally biased region" description="Gly residues" evidence="1">
    <location>
        <begin position="1"/>
        <end position="18"/>
    </location>
</feature>
<reference evidence="3" key="1">
    <citation type="submission" date="2016-11" db="UniProtKB">
        <authorList>
            <consortium name="WormBaseParasite"/>
        </authorList>
    </citation>
    <scope>IDENTIFICATION</scope>
</reference>
<dbReference type="Proteomes" id="UP000095280">
    <property type="component" value="Unplaced"/>
</dbReference>
<evidence type="ECO:0000313" key="2">
    <source>
        <dbReference type="Proteomes" id="UP000095280"/>
    </source>
</evidence>
<keyword evidence="2" id="KW-1185">Reference proteome</keyword>
<dbReference type="WBParaSite" id="maker-uti_cns_0001088-snap-gene-0.2-mRNA-1">
    <property type="protein sequence ID" value="maker-uti_cns_0001088-snap-gene-0.2-mRNA-1"/>
    <property type="gene ID" value="maker-uti_cns_0001088-snap-gene-0.2"/>
</dbReference>
<sequence>MGLGGGAAGAAGASSGGSDGEDRAAVQPAKESKDGTGELPEVARRRQDAMFHRLEEDYSQARSAHRGAGFGYSSGPS</sequence>
<evidence type="ECO:0000256" key="1">
    <source>
        <dbReference type="SAM" id="MobiDB-lite"/>
    </source>
</evidence>
<evidence type="ECO:0000313" key="3">
    <source>
        <dbReference type="WBParaSite" id="maker-uti_cns_0001088-snap-gene-0.2-mRNA-1"/>
    </source>
</evidence>